<feature type="compositionally biased region" description="Polar residues" evidence="1">
    <location>
        <begin position="272"/>
        <end position="282"/>
    </location>
</feature>
<dbReference type="Proteomes" id="UP000028834">
    <property type="component" value="Unassembled WGS sequence"/>
</dbReference>
<protein>
    <submittedName>
        <fullName evidence="2">Uncharacterized protein</fullName>
    </submittedName>
</protein>
<reference evidence="2 3" key="1">
    <citation type="submission" date="2014-05" db="EMBL/GenBank/DDBJ databases">
        <authorList>
            <person name="Sibley D."/>
            <person name="Venepally P."/>
            <person name="Karamycheva S."/>
            <person name="Hadjithomas M."/>
            <person name="Khan A."/>
            <person name="Brunk B."/>
            <person name="Roos D."/>
            <person name="Caler E."/>
            <person name="Lorenzi H."/>
        </authorList>
    </citation>
    <scope>NUCLEOTIDE SEQUENCE [LARGE SCALE GENOMIC DNA]</scope>
    <source>
        <strain evidence="2 3">RUB</strain>
    </source>
</reference>
<dbReference type="AlphaFoldDB" id="A0A086LPF9"/>
<comment type="caution">
    <text evidence="2">The sequence shown here is derived from an EMBL/GenBank/DDBJ whole genome shotgun (WGS) entry which is preliminary data.</text>
</comment>
<sequence length="282" mass="31672">MNENCAQNYTLVDVLVRENRKKPVASSLAEGGKETSPSRLCAEGSSGFFSSPCLAADAPSAALLRLPASKKHVQATCSLSLLVTASQIPFPSRLPGYFHLTPIANVARVVRFQLAPLRSERRSLRQPWNSQDLSLITRTKGSQLTLTPRSTFCLFLKERKWKRGQAERQQRADDREFFFLPETCLAASSFLFESATQDFSSFFRETFRVSETDRRPRDTLRQHLILALGPRTPQFSEIMPLRVLPLPCVSRKQLERDAAASAQSHIDESRMSPGNQRESADN</sequence>
<evidence type="ECO:0000313" key="2">
    <source>
        <dbReference type="EMBL" id="KFG58527.1"/>
    </source>
</evidence>
<gene>
    <name evidence="2" type="ORF">TGRUB_278815B</name>
</gene>
<dbReference type="VEuPathDB" id="ToxoDB:TGRUB_278815B"/>
<proteinExistence type="predicted"/>
<evidence type="ECO:0000313" key="3">
    <source>
        <dbReference type="Proteomes" id="UP000028834"/>
    </source>
</evidence>
<name>A0A086LPF9_TOXGO</name>
<organism evidence="2 3">
    <name type="scientific">Toxoplasma gondii RUB</name>
    <dbReference type="NCBI Taxonomy" id="935652"/>
    <lineage>
        <taxon>Eukaryota</taxon>
        <taxon>Sar</taxon>
        <taxon>Alveolata</taxon>
        <taxon>Apicomplexa</taxon>
        <taxon>Conoidasida</taxon>
        <taxon>Coccidia</taxon>
        <taxon>Eucoccidiorida</taxon>
        <taxon>Eimeriorina</taxon>
        <taxon>Sarcocystidae</taxon>
        <taxon>Toxoplasma</taxon>
    </lineage>
</organism>
<dbReference type="EMBL" id="AFYV02002497">
    <property type="protein sequence ID" value="KFG58527.1"/>
    <property type="molecule type" value="Genomic_DNA"/>
</dbReference>
<evidence type="ECO:0000256" key="1">
    <source>
        <dbReference type="SAM" id="MobiDB-lite"/>
    </source>
</evidence>
<accession>A0A086LPF9</accession>
<feature type="region of interest" description="Disordered" evidence="1">
    <location>
        <begin position="257"/>
        <end position="282"/>
    </location>
</feature>